<feature type="compositionally biased region" description="Low complexity" evidence="1">
    <location>
        <begin position="65"/>
        <end position="79"/>
    </location>
</feature>
<evidence type="ECO:0000313" key="2">
    <source>
        <dbReference type="EMBL" id="MEO3714677.1"/>
    </source>
</evidence>
<keyword evidence="3" id="KW-1185">Reference proteome</keyword>
<sequence length="79" mass="8042">MRAAFGLVGLLLVLGIVLFNARQSARQLQAASPPSAGAADRASSSPDAVGPRARTEAVREQIQGAMDQAAQRASEAAAP</sequence>
<dbReference type="RefSeq" id="WP_347611754.1">
    <property type="nucleotide sequence ID" value="NZ_JBDPZC010000009.1"/>
</dbReference>
<name>A0ABV0GI23_9BURK</name>
<accession>A0ABV0GI23</accession>
<dbReference type="Proteomes" id="UP001462640">
    <property type="component" value="Unassembled WGS sequence"/>
</dbReference>
<reference evidence="2 3" key="1">
    <citation type="submission" date="2024-05" db="EMBL/GenBank/DDBJ databases">
        <title>Roseateles sp. 2.12 16S ribosomal RNA gene Genome sequencing and assembly.</title>
        <authorList>
            <person name="Woo H."/>
        </authorList>
    </citation>
    <scope>NUCLEOTIDE SEQUENCE [LARGE SCALE GENOMIC DNA]</scope>
    <source>
        <strain evidence="2 3">2.12</strain>
    </source>
</reference>
<gene>
    <name evidence="2" type="ORF">ABDJ40_18050</name>
</gene>
<comment type="caution">
    <text evidence="2">The sequence shown here is derived from an EMBL/GenBank/DDBJ whole genome shotgun (WGS) entry which is preliminary data.</text>
</comment>
<evidence type="ECO:0000256" key="1">
    <source>
        <dbReference type="SAM" id="MobiDB-lite"/>
    </source>
</evidence>
<organism evidence="2 3">
    <name type="scientific">Roseateles flavus</name>
    <dbReference type="NCBI Taxonomy" id="3149041"/>
    <lineage>
        <taxon>Bacteria</taxon>
        <taxon>Pseudomonadati</taxon>
        <taxon>Pseudomonadota</taxon>
        <taxon>Betaproteobacteria</taxon>
        <taxon>Burkholderiales</taxon>
        <taxon>Sphaerotilaceae</taxon>
        <taxon>Roseateles</taxon>
    </lineage>
</organism>
<evidence type="ECO:0000313" key="3">
    <source>
        <dbReference type="Proteomes" id="UP001462640"/>
    </source>
</evidence>
<feature type="region of interest" description="Disordered" evidence="1">
    <location>
        <begin position="28"/>
        <end position="79"/>
    </location>
</feature>
<proteinExistence type="predicted"/>
<dbReference type="EMBL" id="JBDPZC010000009">
    <property type="protein sequence ID" value="MEO3714677.1"/>
    <property type="molecule type" value="Genomic_DNA"/>
</dbReference>
<protein>
    <submittedName>
        <fullName evidence="2">Uncharacterized protein</fullName>
    </submittedName>
</protein>